<protein>
    <submittedName>
        <fullName evidence="1">Uncharacterized protein</fullName>
    </submittedName>
</protein>
<accession>A0A077NJJ1</accession>
<comment type="caution">
    <text evidence="1">The sequence shown here is derived from an EMBL/GenBank/DDBJ whole genome shotgun (WGS) entry which is preliminary data.</text>
</comment>
<evidence type="ECO:0000313" key="2">
    <source>
        <dbReference type="Proteomes" id="UP000028511"/>
    </source>
</evidence>
<sequence>MQGLFSKQIIITLKNGHKRIIRLKFKMSFGITIQTIDL</sequence>
<name>A0A077NJJ1_XENBV</name>
<dbReference type="EMBL" id="CBSW010000236">
    <property type="protein sequence ID" value="CDG98517.1"/>
    <property type="molecule type" value="Genomic_DNA"/>
</dbReference>
<evidence type="ECO:0000313" key="1">
    <source>
        <dbReference type="EMBL" id="CDG98517.1"/>
    </source>
</evidence>
<organism evidence="1 2">
    <name type="scientific">Xenorhabdus bovienii str. puntauvense</name>
    <dbReference type="NCBI Taxonomy" id="1398201"/>
    <lineage>
        <taxon>Bacteria</taxon>
        <taxon>Pseudomonadati</taxon>
        <taxon>Pseudomonadota</taxon>
        <taxon>Gammaproteobacteria</taxon>
        <taxon>Enterobacterales</taxon>
        <taxon>Morganellaceae</taxon>
        <taxon>Xenorhabdus</taxon>
    </lineage>
</organism>
<dbReference type="HOGENOM" id="CLU_3334946_0_0_6"/>
<dbReference type="Proteomes" id="UP000028511">
    <property type="component" value="Unassembled WGS sequence"/>
</dbReference>
<gene>
    <name evidence="1" type="ORF">XBP1_330025</name>
</gene>
<reference evidence="1" key="1">
    <citation type="submission" date="2013-07" db="EMBL/GenBank/DDBJ databases">
        <title>Sub-species coevolution in mutualistic symbiosis.</title>
        <authorList>
            <person name="Murfin K."/>
            <person name="Klassen J."/>
            <person name="Lee M."/>
            <person name="Forst S."/>
            <person name="Stock P."/>
            <person name="Goodrich-Blair H."/>
        </authorList>
    </citation>
    <scope>NUCLEOTIDE SEQUENCE [LARGE SCALE GENOMIC DNA]</scope>
    <source>
        <strain evidence="1">Puntauvense</strain>
    </source>
</reference>
<dbReference type="AlphaFoldDB" id="A0A077NJJ1"/>
<proteinExistence type="predicted"/>